<dbReference type="Pfam" id="PF00763">
    <property type="entry name" value="THF_DHG_CYH"/>
    <property type="match status" value="1"/>
</dbReference>
<dbReference type="PANTHER" id="PTHR48099">
    <property type="entry name" value="C-1-TETRAHYDROFOLATE SYNTHASE, CYTOPLASMIC-RELATED"/>
    <property type="match status" value="1"/>
</dbReference>
<reference evidence="10" key="2">
    <citation type="submission" date="2020-05" db="UniProtKB">
        <authorList>
            <consortium name="EnsemblMetazoa"/>
        </authorList>
    </citation>
    <scope>IDENTIFICATION</scope>
    <source>
        <strain evidence="10">IAEA</strain>
    </source>
</reference>
<dbReference type="GO" id="GO:0004487">
    <property type="term" value="F:methylenetetrahydrofolate dehydrogenase (NAD+) activity"/>
    <property type="evidence" value="ECO:0007669"/>
    <property type="project" value="TreeGrafter"/>
</dbReference>
<feature type="domain" description="Tetrahydrofolate dehydrogenase/cyclohydrolase NAD(P)-binding" evidence="9">
    <location>
        <begin position="159"/>
        <end position="197"/>
    </location>
</feature>
<accession>A0A1A9WFP9</accession>
<dbReference type="InterPro" id="IPR020867">
    <property type="entry name" value="THF_DH/CycHdrlase_CS"/>
</dbReference>
<evidence type="ECO:0000256" key="4">
    <source>
        <dbReference type="ARBA" id="ARBA00022801"/>
    </source>
</evidence>
<keyword evidence="6" id="KW-0511">Multifunctional enzyme</keyword>
<keyword evidence="4" id="KW-0378">Hydrolase</keyword>
<dbReference type="Gene3D" id="3.40.50.10860">
    <property type="entry name" value="Leucine Dehydrogenase, chain A, domain 1"/>
    <property type="match status" value="1"/>
</dbReference>
<dbReference type="EnsemblMetazoa" id="GBRI018053-RA">
    <property type="protein sequence ID" value="GBRI018053-PA"/>
    <property type="gene ID" value="GBRI018053"/>
</dbReference>
<dbReference type="GO" id="GO:0004477">
    <property type="term" value="F:methenyltetrahydrofolate cyclohydrolase activity"/>
    <property type="evidence" value="ECO:0007669"/>
    <property type="project" value="UniProtKB-EC"/>
</dbReference>
<evidence type="ECO:0000259" key="8">
    <source>
        <dbReference type="Pfam" id="PF00763"/>
    </source>
</evidence>
<protein>
    <recommendedName>
        <fullName evidence="2">methenyltetrahydrofolate cyclohydrolase</fullName>
        <ecNumber evidence="2">3.5.4.9</ecNumber>
    </recommendedName>
</protein>
<sequence>MNKISEFEKPLGNIITWFLSMAEIIDGKAVAAQIGDEIRQDIEEFVKKGNRKPHLTAILVGEDPASQIYVKNKMKTAAAVGITSCNKSLPGDISEKELLDVIDELNNDPNVDGILVQLPVPKHINERNVCNAVAREKDVDGFSVYNVGRMCLDMDSLMPATPLGVIELIKRSNIETFGKNAVVIGRSKNVGMPIAICNGNNFTIKINK</sequence>
<comment type="subunit">
    <text evidence="1">Homodimer.</text>
</comment>
<dbReference type="AlphaFoldDB" id="A0A1A9WFP9"/>
<dbReference type="VEuPathDB" id="VectorBase:GBRI018053"/>
<keyword evidence="5" id="KW-0560">Oxidoreductase</keyword>
<dbReference type="Proteomes" id="UP000091820">
    <property type="component" value="Unassembled WGS sequence"/>
</dbReference>
<feature type="domain" description="Tetrahydrofolate dehydrogenase/cyclohydrolase catalytic" evidence="8">
    <location>
        <begin position="25"/>
        <end position="140"/>
    </location>
</feature>
<evidence type="ECO:0000256" key="5">
    <source>
        <dbReference type="ARBA" id="ARBA00023002"/>
    </source>
</evidence>
<name>A0A1A9WFP9_9MUSC</name>
<dbReference type="InterPro" id="IPR020631">
    <property type="entry name" value="THF_DH/CycHdrlase_NAD-bd_dom"/>
</dbReference>
<evidence type="ECO:0000259" key="9">
    <source>
        <dbReference type="Pfam" id="PF02882"/>
    </source>
</evidence>
<dbReference type="InterPro" id="IPR036291">
    <property type="entry name" value="NAD(P)-bd_dom_sf"/>
</dbReference>
<evidence type="ECO:0000256" key="7">
    <source>
        <dbReference type="ARBA" id="ARBA00036357"/>
    </source>
</evidence>
<dbReference type="FunFam" id="3.40.50.10860:FF:000005">
    <property type="entry name" value="C-1-tetrahydrofolate synthase, cytoplasmic, putative"/>
    <property type="match status" value="1"/>
</dbReference>
<dbReference type="SUPFAM" id="SSF51735">
    <property type="entry name" value="NAD(P)-binding Rossmann-fold domains"/>
    <property type="match status" value="1"/>
</dbReference>
<keyword evidence="11" id="KW-1185">Reference proteome</keyword>
<dbReference type="InterPro" id="IPR046346">
    <property type="entry name" value="Aminoacid_DH-like_N_sf"/>
</dbReference>
<dbReference type="GO" id="GO:0004488">
    <property type="term" value="F:methylenetetrahydrofolate dehydrogenase (NADP+) activity"/>
    <property type="evidence" value="ECO:0007669"/>
    <property type="project" value="InterPro"/>
</dbReference>
<evidence type="ECO:0000313" key="10">
    <source>
        <dbReference type="EnsemblMetazoa" id="GBRI018053-PA"/>
    </source>
</evidence>
<evidence type="ECO:0000256" key="2">
    <source>
        <dbReference type="ARBA" id="ARBA00012776"/>
    </source>
</evidence>
<keyword evidence="3" id="KW-0554">One-carbon metabolism</keyword>
<evidence type="ECO:0000256" key="1">
    <source>
        <dbReference type="ARBA" id="ARBA00011738"/>
    </source>
</evidence>
<dbReference type="InterPro" id="IPR020630">
    <property type="entry name" value="THF_DH/CycHdrlase_cat_dom"/>
</dbReference>
<proteinExistence type="predicted"/>
<dbReference type="Gene3D" id="3.40.50.720">
    <property type="entry name" value="NAD(P)-binding Rossmann-like Domain"/>
    <property type="match status" value="1"/>
</dbReference>
<dbReference type="PANTHER" id="PTHR48099:SF11">
    <property type="entry name" value="BIFUNCTIONAL METHYLENETETRAHYDROFOLATE DEHYDROGENASE_CYCLOHYDROLASE, MITOCHONDRIAL"/>
    <property type="match status" value="1"/>
</dbReference>
<dbReference type="EC" id="3.5.4.9" evidence="2"/>
<evidence type="ECO:0000256" key="6">
    <source>
        <dbReference type="ARBA" id="ARBA00023268"/>
    </source>
</evidence>
<dbReference type="GO" id="GO:0035999">
    <property type="term" value="P:tetrahydrofolate interconversion"/>
    <property type="evidence" value="ECO:0007669"/>
    <property type="project" value="TreeGrafter"/>
</dbReference>
<dbReference type="Pfam" id="PF02882">
    <property type="entry name" value="THF_DHG_CYH_C"/>
    <property type="match status" value="1"/>
</dbReference>
<evidence type="ECO:0000313" key="11">
    <source>
        <dbReference type="Proteomes" id="UP000091820"/>
    </source>
</evidence>
<dbReference type="GO" id="GO:0005739">
    <property type="term" value="C:mitochondrion"/>
    <property type="evidence" value="ECO:0007669"/>
    <property type="project" value="TreeGrafter"/>
</dbReference>
<dbReference type="InterPro" id="IPR000672">
    <property type="entry name" value="THF_DH/CycHdrlase"/>
</dbReference>
<evidence type="ECO:0000256" key="3">
    <source>
        <dbReference type="ARBA" id="ARBA00022563"/>
    </source>
</evidence>
<comment type="catalytic activity">
    <reaction evidence="7">
        <text>(6R)-5,10-methenyltetrahydrofolate + H2O = (6R)-10-formyltetrahydrofolate + H(+)</text>
        <dbReference type="Rhea" id="RHEA:23700"/>
        <dbReference type="ChEBI" id="CHEBI:15377"/>
        <dbReference type="ChEBI" id="CHEBI:15378"/>
        <dbReference type="ChEBI" id="CHEBI:57455"/>
        <dbReference type="ChEBI" id="CHEBI:195366"/>
        <dbReference type="EC" id="3.5.4.9"/>
    </reaction>
</comment>
<dbReference type="PRINTS" id="PR00085">
    <property type="entry name" value="THFDHDRGNASE"/>
</dbReference>
<reference evidence="11" key="1">
    <citation type="submission" date="2014-03" db="EMBL/GenBank/DDBJ databases">
        <authorList>
            <person name="Aksoy S."/>
            <person name="Warren W."/>
            <person name="Wilson R.K."/>
        </authorList>
    </citation>
    <scope>NUCLEOTIDE SEQUENCE [LARGE SCALE GENOMIC DNA]</scope>
    <source>
        <strain evidence="11">IAEA</strain>
    </source>
</reference>
<dbReference type="PROSITE" id="PS00766">
    <property type="entry name" value="THF_DHG_CYH_1"/>
    <property type="match status" value="1"/>
</dbReference>
<organism evidence="10 11">
    <name type="scientific">Glossina brevipalpis</name>
    <dbReference type="NCBI Taxonomy" id="37001"/>
    <lineage>
        <taxon>Eukaryota</taxon>
        <taxon>Metazoa</taxon>
        <taxon>Ecdysozoa</taxon>
        <taxon>Arthropoda</taxon>
        <taxon>Hexapoda</taxon>
        <taxon>Insecta</taxon>
        <taxon>Pterygota</taxon>
        <taxon>Neoptera</taxon>
        <taxon>Endopterygota</taxon>
        <taxon>Diptera</taxon>
        <taxon>Brachycera</taxon>
        <taxon>Muscomorpha</taxon>
        <taxon>Hippoboscoidea</taxon>
        <taxon>Glossinidae</taxon>
        <taxon>Glossina</taxon>
    </lineage>
</organism>
<dbReference type="SUPFAM" id="SSF53223">
    <property type="entry name" value="Aminoacid dehydrogenase-like, N-terminal domain"/>
    <property type="match status" value="1"/>
</dbReference>
<dbReference type="STRING" id="37001.A0A1A9WFP9"/>